<gene>
    <name evidence="4" type="ORF">DSM02_884</name>
</gene>
<proteinExistence type="inferred from homology"/>
<dbReference type="GO" id="GO:0005737">
    <property type="term" value="C:cytoplasm"/>
    <property type="evidence" value="ECO:0007669"/>
    <property type="project" value="UniProtKB-SubCell"/>
</dbReference>
<name>A0A4Q0PFK9_9FLAO</name>
<dbReference type="PRINTS" id="PR01438">
    <property type="entry name" value="UNVRSLSTRESS"/>
</dbReference>
<comment type="similarity">
    <text evidence="1 2">Belongs to the universal stress protein A family.</text>
</comment>
<accession>A0A4Q0PFK9</accession>
<evidence type="ECO:0000256" key="2">
    <source>
        <dbReference type="PIRNR" id="PIRNR006276"/>
    </source>
</evidence>
<dbReference type="SUPFAM" id="SSF52402">
    <property type="entry name" value="Adenine nucleotide alpha hydrolases-like"/>
    <property type="match status" value="1"/>
</dbReference>
<organism evidence="4 5">
    <name type="scientific">Leeuwenhoekiella polynyae</name>
    <dbReference type="NCBI Taxonomy" id="1550906"/>
    <lineage>
        <taxon>Bacteria</taxon>
        <taxon>Pseudomonadati</taxon>
        <taxon>Bacteroidota</taxon>
        <taxon>Flavobacteriia</taxon>
        <taxon>Flavobacteriales</taxon>
        <taxon>Flavobacteriaceae</taxon>
        <taxon>Leeuwenhoekiella</taxon>
    </lineage>
</organism>
<comment type="caution">
    <text evidence="4">The sequence shown here is derived from an EMBL/GenBank/DDBJ whole genome shotgun (WGS) entry which is preliminary data.</text>
</comment>
<evidence type="ECO:0000313" key="4">
    <source>
        <dbReference type="EMBL" id="RXG25717.1"/>
    </source>
</evidence>
<evidence type="ECO:0000259" key="3">
    <source>
        <dbReference type="Pfam" id="PF00582"/>
    </source>
</evidence>
<dbReference type="RefSeq" id="WP_073100023.1">
    <property type="nucleotide sequence ID" value="NZ_JBHUOO010000023.1"/>
</dbReference>
<evidence type="ECO:0000256" key="1">
    <source>
        <dbReference type="ARBA" id="ARBA00008791"/>
    </source>
</evidence>
<feature type="domain" description="UspA" evidence="3">
    <location>
        <begin position="3"/>
        <end position="140"/>
    </location>
</feature>
<keyword evidence="2" id="KW-0963">Cytoplasm</keyword>
<dbReference type="EMBL" id="QOVK01000002">
    <property type="protein sequence ID" value="RXG25717.1"/>
    <property type="molecule type" value="Genomic_DNA"/>
</dbReference>
<dbReference type="PANTHER" id="PTHR46268:SF6">
    <property type="entry name" value="UNIVERSAL STRESS PROTEIN UP12"/>
    <property type="match status" value="1"/>
</dbReference>
<dbReference type="Pfam" id="PF00582">
    <property type="entry name" value="Usp"/>
    <property type="match status" value="1"/>
</dbReference>
<reference evidence="4 5" key="1">
    <citation type="submission" date="2018-07" db="EMBL/GenBank/DDBJ databases">
        <title>Leeuwenhoekiella genomics.</title>
        <authorList>
            <person name="Tahon G."/>
            <person name="Willems A."/>
        </authorList>
    </citation>
    <scope>NUCLEOTIDE SEQUENCE [LARGE SCALE GENOMIC DNA]</scope>
    <source>
        <strain evidence="4 5">LMG 29608</strain>
    </source>
</reference>
<evidence type="ECO:0000313" key="5">
    <source>
        <dbReference type="Proteomes" id="UP000289859"/>
    </source>
</evidence>
<dbReference type="PANTHER" id="PTHR46268">
    <property type="entry name" value="STRESS RESPONSE PROTEIN NHAX"/>
    <property type="match status" value="1"/>
</dbReference>
<dbReference type="Gene3D" id="3.40.50.620">
    <property type="entry name" value="HUPs"/>
    <property type="match status" value="1"/>
</dbReference>
<keyword evidence="5" id="KW-1185">Reference proteome</keyword>
<dbReference type="PIRSF" id="PIRSF006276">
    <property type="entry name" value="UspA"/>
    <property type="match status" value="1"/>
</dbReference>
<dbReference type="AlphaFoldDB" id="A0A4Q0PFK9"/>
<comment type="subcellular location">
    <subcellularLocation>
        <location evidence="2">Cytoplasm</location>
    </subcellularLocation>
</comment>
<protein>
    <recommendedName>
        <fullName evidence="2">Universal stress protein</fullName>
    </recommendedName>
</protein>
<dbReference type="Proteomes" id="UP000289859">
    <property type="component" value="Unassembled WGS sequence"/>
</dbReference>
<dbReference type="InterPro" id="IPR014729">
    <property type="entry name" value="Rossmann-like_a/b/a_fold"/>
</dbReference>
<sequence length="141" mass="15498">MAYKKILIAVDSSEYSMKAAKKGLELAHQLGAKAALLFVIEKSKALGNVDAGITHEQALIVLKKEAEQTLDELAQMYNGNELLKFMPEGNPEEDILKTAQNWKADLLVLGTHGRTGLKHLLMGSVAERVMRHSNIPVMMVS</sequence>
<dbReference type="InterPro" id="IPR006015">
    <property type="entry name" value="Universal_stress_UspA"/>
</dbReference>
<dbReference type="InterPro" id="IPR006016">
    <property type="entry name" value="UspA"/>
</dbReference>
<dbReference type="CDD" id="cd00293">
    <property type="entry name" value="USP-like"/>
    <property type="match status" value="1"/>
</dbReference>
<dbReference type="OrthoDB" id="9788959at2"/>